<dbReference type="Pfam" id="PF07811">
    <property type="entry name" value="TadE"/>
    <property type="match status" value="1"/>
</dbReference>
<dbReference type="InterPro" id="IPR012495">
    <property type="entry name" value="TadE-like_dom"/>
</dbReference>
<dbReference type="STRING" id="113562.SAMN04489716_4747"/>
<evidence type="ECO:0000259" key="3">
    <source>
        <dbReference type="Pfam" id="PF07811"/>
    </source>
</evidence>
<feature type="transmembrane region" description="Helical" evidence="2">
    <location>
        <begin position="55"/>
        <end position="77"/>
    </location>
</feature>
<accession>A0A1H2BMT8</accession>
<dbReference type="EMBL" id="LT629758">
    <property type="protein sequence ID" value="SDT59551.1"/>
    <property type="molecule type" value="Genomic_DNA"/>
</dbReference>
<evidence type="ECO:0000313" key="5">
    <source>
        <dbReference type="Proteomes" id="UP000198688"/>
    </source>
</evidence>
<evidence type="ECO:0000313" key="4">
    <source>
        <dbReference type="EMBL" id="SDT59551.1"/>
    </source>
</evidence>
<feature type="compositionally biased region" description="Low complexity" evidence="1">
    <location>
        <begin position="1"/>
        <end position="25"/>
    </location>
</feature>
<dbReference type="Proteomes" id="UP000198688">
    <property type="component" value="Chromosome I"/>
</dbReference>
<keyword evidence="2" id="KW-1133">Transmembrane helix</keyword>
<gene>
    <name evidence="4" type="ORF">SAMN04489716_4747</name>
</gene>
<proteinExistence type="predicted"/>
<dbReference type="AlphaFoldDB" id="A0A1H2BMT8"/>
<name>A0A1H2BMT8_9ACTN</name>
<keyword evidence="2" id="KW-0812">Transmembrane</keyword>
<reference evidence="4 5" key="1">
    <citation type="submission" date="2016-10" db="EMBL/GenBank/DDBJ databases">
        <authorList>
            <person name="de Groot N.N."/>
        </authorList>
    </citation>
    <scope>NUCLEOTIDE SEQUENCE [LARGE SCALE GENOMIC DNA]</scope>
    <source>
        <strain evidence="4 5">DSM 43941</strain>
    </source>
</reference>
<feature type="region of interest" description="Disordered" evidence="1">
    <location>
        <begin position="1"/>
        <end position="50"/>
    </location>
</feature>
<feature type="domain" description="TadE-like" evidence="3">
    <location>
        <begin position="56"/>
        <end position="98"/>
    </location>
</feature>
<keyword evidence="5" id="KW-1185">Reference proteome</keyword>
<protein>
    <submittedName>
        <fullName evidence="4">TadE-like protein</fullName>
    </submittedName>
</protein>
<sequence>MPRSSSTPCSSHSSQPRSSRPSVCSATTSRACSAGSPAPCSDSGRPRPGKYRGEAGAAIVEMAIVLPVLLLILFGIIDMGRALQQNIQLTQAAREGARLGALNGTVTDVKTKITTIVGSGTALNYPTNGVQVCSSSSLAGTDSTVVVERQFRAVTPVMAWITRAGGSSTIILRGKGVMSCVG</sequence>
<organism evidence="4 5">
    <name type="scientific">Actinoplanes derwentensis</name>
    <dbReference type="NCBI Taxonomy" id="113562"/>
    <lineage>
        <taxon>Bacteria</taxon>
        <taxon>Bacillati</taxon>
        <taxon>Actinomycetota</taxon>
        <taxon>Actinomycetes</taxon>
        <taxon>Micromonosporales</taxon>
        <taxon>Micromonosporaceae</taxon>
        <taxon>Actinoplanes</taxon>
    </lineage>
</organism>
<evidence type="ECO:0000256" key="1">
    <source>
        <dbReference type="SAM" id="MobiDB-lite"/>
    </source>
</evidence>
<evidence type="ECO:0000256" key="2">
    <source>
        <dbReference type="SAM" id="Phobius"/>
    </source>
</evidence>
<keyword evidence="2" id="KW-0472">Membrane</keyword>